<evidence type="ECO:0000313" key="7">
    <source>
        <dbReference type="Proteomes" id="UP000225548"/>
    </source>
</evidence>
<keyword evidence="5" id="KW-0324">Glycolysis</keyword>
<evidence type="ECO:0000313" key="6">
    <source>
        <dbReference type="EMBL" id="PFG34501.1"/>
    </source>
</evidence>
<dbReference type="AlphaFoldDB" id="A0A2A9E7G4"/>
<keyword evidence="4" id="KW-0460">Magnesium</keyword>
<dbReference type="GO" id="GO:0046872">
    <property type="term" value="F:metal ion binding"/>
    <property type="evidence" value="ECO:0007669"/>
    <property type="project" value="UniProtKB-KW"/>
</dbReference>
<keyword evidence="7" id="KW-1185">Reference proteome</keyword>
<evidence type="ECO:0000256" key="5">
    <source>
        <dbReference type="ARBA" id="ARBA00023152"/>
    </source>
</evidence>
<evidence type="ECO:0000256" key="4">
    <source>
        <dbReference type="ARBA" id="ARBA00022842"/>
    </source>
</evidence>
<comment type="caution">
    <text evidence="6">The sequence shown here is derived from an EMBL/GenBank/DDBJ whole genome shotgun (WGS) entry which is preliminary data.</text>
</comment>
<dbReference type="InterPro" id="IPR007666">
    <property type="entry name" value="ADP_PFK/GK"/>
</dbReference>
<dbReference type="Pfam" id="PF04587">
    <property type="entry name" value="ADP_PFK_GK"/>
    <property type="match status" value="1"/>
</dbReference>
<dbReference type="GO" id="GO:0016773">
    <property type="term" value="F:phosphotransferase activity, alcohol group as acceptor"/>
    <property type="evidence" value="ECO:0007669"/>
    <property type="project" value="InterPro"/>
</dbReference>
<dbReference type="Gene3D" id="3.40.1190.20">
    <property type="match status" value="1"/>
</dbReference>
<dbReference type="EMBL" id="PDJG01000001">
    <property type="protein sequence ID" value="PFG34501.1"/>
    <property type="molecule type" value="Genomic_DNA"/>
</dbReference>
<reference evidence="6 7" key="1">
    <citation type="submission" date="2017-10" db="EMBL/GenBank/DDBJ databases">
        <title>Sequencing the genomes of 1000 actinobacteria strains.</title>
        <authorList>
            <person name="Klenk H.-P."/>
        </authorList>
    </citation>
    <scope>NUCLEOTIDE SEQUENCE [LARGE SCALE GENOMIC DNA]</scope>
    <source>
        <strain evidence="6 7">DSM 18966</strain>
    </source>
</reference>
<dbReference type="PROSITE" id="PS51255">
    <property type="entry name" value="ADPK"/>
    <property type="match status" value="1"/>
</dbReference>
<accession>A0A2A9E7G4</accession>
<dbReference type="SUPFAM" id="SSF53613">
    <property type="entry name" value="Ribokinase-like"/>
    <property type="match status" value="1"/>
</dbReference>
<dbReference type="Proteomes" id="UP000225548">
    <property type="component" value="Unassembled WGS sequence"/>
</dbReference>
<dbReference type="GO" id="GO:0016301">
    <property type="term" value="F:kinase activity"/>
    <property type="evidence" value="ECO:0007669"/>
    <property type="project" value="UniProtKB-KW"/>
</dbReference>
<evidence type="ECO:0000256" key="2">
    <source>
        <dbReference type="ARBA" id="ARBA00022723"/>
    </source>
</evidence>
<proteinExistence type="predicted"/>
<gene>
    <name evidence="6" type="ORF">ATL42_2412</name>
</gene>
<protein>
    <submittedName>
        <fullName evidence="6">ADP-dependent phosphofructokinase/glucokinase</fullName>
    </submittedName>
</protein>
<sequence length="403" mass="43132">MNDSLVLGLGGTVDYEIVWDSAVLEGLVREYDIRAAELSTAVAVSTERDLVVTLLAFVRDGVGGERFVVSSEIVETFAARFTRAITLGGTCVRAAIAMRALGVVCTLHLVSIDDHVRRLLPEGCAYMCSAEQDTTDPHLIVQFAEGVRVQAGDIDLRSPHPNRIIYANDPPNRELVISDELGPALRRASVFMVAGFNVIQDEEVLEDRLARIRTDIAELPAGALVFYEDSGFHVPGLNLRVRDRLVDVIDVFSMNEDELQAYVERPVDLLDADDVLRALDELAAIVPASTTVVHTKYWSLARGVRADEVRAGLVGGITMASTRYVVGDGFTADDYARVATLPVHPGGARVAETLESAGPRGGAVPALVCVPALVLDVDLPTTVGLGDTFVGGFIAALARGGLA</sequence>
<keyword evidence="3 6" id="KW-0418">Kinase</keyword>
<evidence type="ECO:0000256" key="1">
    <source>
        <dbReference type="ARBA" id="ARBA00022679"/>
    </source>
</evidence>
<organism evidence="6 7">
    <name type="scientific">Sanguibacter antarcticus</name>
    <dbReference type="NCBI Taxonomy" id="372484"/>
    <lineage>
        <taxon>Bacteria</taxon>
        <taxon>Bacillati</taxon>
        <taxon>Actinomycetota</taxon>
        <taxon>Actinomycetes</taxon>
        <taxon>Micrococcales</taxon>
        <taxon>Sanguibacteraceae</taxon>
        <taxon>Sanguibacter</taxon>
    </lineage>
</organism>
<keyword evidence="1" id="KW-0808">Transferase</keyword>
<evidence type="ECO:0000256" key="3">
    <source>
        <dbReference type="ARBA" id="ARBA00022777"/>
    </source>
</evidence>
<name>A0A2A9E7G4_9MICO</name>
<keyword evidence="2" id="KW-0479">Metal-binding</keyword>
<dbReference type="GO" id="GO:0006096">
    <property type="term" value="P:glycolytic process"/>
    <property type="evidence" value="ECO:0007669"/>
    <property type="project" value="UniProtKB-KW"/>
</dbReference>
<dbReference type="InterPro" id="IPR029056">
    <property type="entry name" value="Ribokinase-like"/>
</dbReference>